<keyword evidence="6" id="KW-0862">Zinc</keyword>
<dbReference type="Gene3D" id="3.30.160.60">
    <property type="entry name" value="Classic Zinc Finger"/>
    <property type="match status" value="6"/>
</dbReference>
<protein>
    <submittedName>
        <fullName evidence="13">Gastrula zinc finger protein XlCGF26.1</fullName>
    </submittedName>
</protein>
<evidence type="ECO:0000313" key="13">
    <source>
        <dbReference type="EMBL" id="GBP10174.1"/>
    </source>
</evidence>
<feature type="domain" description="C2H2-type" evidence="12">
    <location>
        <begin position="80"/>
        <end position="107"/>
    </location>
</feature>
<evidence type="ECO:0000259" key="12">
    <source>
        <dbReference type="PROSITE" id="PS50157"/>
    </source>
</evidence>
<dbReference type="GO" id="GO:0000977">
    <property type="term" value="F:RNA polymerase II transcription regulatory region sequence-specific DNA binding"/>
    <property type="evidence" value="ECO:0007669"/>
    <property type="project" value="TreeGrafter"/>
</dbReference>
<dbReference type="PANTHER" id="PTHR24379:SF127">
    <property type="entry name" value="BLOODY FINGERS-RELATED"/>
    <property type="match status" value="1"/>
</dbReference>
<evidence type="ECO:0000256" key="2">
    <source>
        <dbReference type="ARBA" id="ARBA00006991"/>
    </source>
</evidence>
<feature type="domain" description="C2H2-type" evidence="12">
    <location>
        <begin position="251"/>
        <end position="274"/>
    </location>
</feature>
<feature type="domain" description="C2H2-type" evidence="12">
    <location>
        <begin position="195"/>
        <end position="222"/>
    </location>
</feature>
<gene>
    <name evidence="13" type="ORF">EVAR_61965_1</name>
</gene>
<keyword evidence="7" id="KW-0805">Transcription regulation</keyword>
<dbReference type="SUPFAM" id="SSF57667">
    <property type="entry name" value="beta-beta-alpha zinc fingers"/>
    <property type="match status" value="4"/>
</dbReference>
<dbReference type="PANTHER" id="PTHR24379">
    <property type="entry name" value="KRAB AND ZINC FINGER DOMAIN-CONTAINING"/>
    <property type="match status" value="1"/>
</dbReference>
<accession>A0A4C1T7R2</accession>
<keyword evidence="4" id="KW-0677">Repeat</keyword>
<evidence type="ECO:0000256" key="9">
    <source>
        <dbReference type="ARBA" id="ARBA00023163"/>
    </source>
</evidence>
<feature type="domain" description="C2H2-type" evidence="12">
    <location>
        <begin position="54"/>
        <end position="76"/>
    </location>
</feature>
<dbReference type="PROSITE" id="PS50157">
    <property type="entry name" value="ZINC_FINGER_C2H2_2"/>
    <property type="match status" value="7"/>
</dbReference>
<feature type="domain" description="C2H2-type" evidence="12">
    <location>
        <begin position="107"/>
        <end position="130"/>
    </location>
</feature>
<evidence type="ECO:0000256" key="7">
    <source>
        <dbReference type="ARBA" id="ARBA00023015"/>
    </source>
</evidence>
<feature type="domain" description="C2H2-type" evidence="12">
    <location>
        <begin position="166"/>
        <end position="194"/>
    </location>
</feature>
<reference evidence="13 14" key="1">
    <citation type="journal article" date="2019" name="Commun. Biol.">
        <title>The bagworm genome reveals a unique fibroin gene that provides high tensile strength.</title>
        <authorList>
            <person name="Kono N."/>
            <person name="Nakamura H."/>
            <person name="Ohtoshi R."/>
            <person name="Tomita M."/>
            <person name="Numata K."/>
            <person name="Arakawa K."/>
        </authorList>
    </citation>
    <scope>NUCLEOTIDE SEQUENCE [LARGE SCALE GENOMIC DNA]</scope>
</reference>
<dbReference type="FunFam" id="3.30.160.60:FF:000145">
    <property type="entry name" value="Zinc finger protein 574"/>
    <property type="match status" value="1"/>
</dbReference>
<proteinExistence type="inferred from homology"/>
<dbReference type="FunFam" id="3.30.160.60:FF:001480">
    <property type="entry name" value="Si:cabz01071911.3"/>
    <property type="match status" value="1"/>
</dbReference>
<name>A0A4C1T7R2_EUMVA</name>
<keyword evidence="5 11" id="KW-0863">Zinc-finger</keyword>
<evidence type="ECO:0000256" key="3">
    <source>
        <dbReference type="ARBA" id="ARBA00022723"/>
    </source>
</evidence>
<dbReference type="GO" id="GO:0008270">
    <property type="term" value="F:zinc ion binding"/>
    <property type="evidence" value="ECO:0007669"/>
    <property type="project" value="UniProtKB-KW"/>
</dbReference>
<dbReference type="PROSITE" id="PS00028">
    <property type="entry name" value="ZINC_FINGER_C2H2_1"/>
    <property type="match status" value="7"/>
</dbReference>
<evidence type="ECO:0000256" key="8">
    <source>
        <dbReference type="ARBA" id="ARBA00023125"/>
    </source>
</evidence>
<dbReference type="STRING" id="151549.A0A4C1T7R2"/>
<comment type="similarity">
    <text evidence="2">Belongs to the krueppel C2H2-type zinc-finger protein family.</text>
</comment>
<feature type="domain" description="C2H2-type" evidence="12">
    <location>
        <begin position="223"/>
        <end position="250"/>
    </location>
</feature>
<dbReference type="GO" id="GO:0005634">
    <property type="term" value="C:nucleus"/>
    <property type="evidence" value="ECO:0007669"/>
    <property type="project" value="UniProtKB-SubCell"/>
</dbReference>
<keyword evidence="3" id="KW-0479">Metal-binding</keyword>
<dbReference type="GO" id="GO:0000981">
    <property type="term" value="F:DNA-binding transcription factor activity, RNA polymerase II-specific"/>
    <property type="evidence" value="ECO:0007669"/>
    <property type="project" value="TreeGrafter"/>
</dbReference>
<keyword evidence="14" id="KW-1185">Reference proteome</keyword>
<dbReference type="OrthoDB" id="8117402at2759"/>
<comment type="subcellular location">
    <subcellularLocation>
        <location evidence="1">Nucleus</location>
    </subcellularLocation>
</comment>
<dbReference type="EMBL" id="BGZK01004653">
    <property type="protein sequence ID" value="GBP10174.1"/>
    <property type="molecule type" value="Genomic_DNA"/>
</dbReference>
<evidence type="ECO:0000256" key="10">
    <source>
        <dbReference type="ARBA" id="ARBA00023242"/>
    </source>
</evidence>
<evidence type="ECO:0000256" key="4">
    <source>
        <dbReference type="ARBA" id="ARBA00022737"/>
    </source>
</evidence>
<dbReference type="Proteomes" id="UP000299102">
    <property type="component" value="Unassembled WGS sequence"/>
</dbReference>
<dbReference type="Pfam" id="PF00096">
    <property type="entry name" value="zf-C2H2"/>
    <property type="match status" value="4"/>
</dbReference>
<evidence type="ECO:0000256" key="6">
    <source>
        <dbReference type="ARBA" id="ARBA00022833"/>
    </source>
</evidence>
<dbReference type="Pfam" id="PF13894">
    <property type="entry name" value="zf-C2H2_4"/>
    <property type="match status" value="1"/>
</dbReference>
<sequence length="278" mass="33424">MTKIDITRIDCRLCPERIYDLDLFKEHITKVHGKKLYNDVPFSILPFRLTKDQLTCTMCDKTFMFFHALNQHMNEHFNNFVCETCGLGFLDQSRLSMHIIKHEDKNFPCEVCGKIFKTEAYKDLHVDRVHNKIGRIYCPKCDVRLMTYPQKLKHLVEVHGEQPLCFPCTSCERVFDSRRTLTIHLRRDHLKDYRYECQYCGQRFFTRFSLRNHMPTHTGERNFKCKVCEKTYPRRRTLKQHMRIHTNDRRYKCQICAQAFIQNCSLKGHMRSQHPEYG</sequence>
<keyword evidence="10" id="KW-0539">Nucleus</keyword>
<comment type="caution">
    <text evidence="13">The sequence shown here is derived from an EMBL/GenBank/DDBJ whole genome shotgun (WGS) entry which is preliminary data.</text>
</comment>
<evidence type="ECO:0000313" key="14">
    <source>
        <dbReference type="Proteomes" id="UP000299102"/>
    </source>
</evidence>
<dbReference type="AlphaFoldDB" id="A0A4C1T7R2"/>
<evidence type="ECO:0000256" key="1">
    <source>
        <dbReference type="ARBA" id="ARBA00004123"/>
    </source>
</evidence>
<evidence type="ECO:0000256" key="5">
    <source>
        <dbReference type="ARBA" id="ARBA00022771"/>
    </source>
</evidence>
<keyword evidence="8" id="KW-0238">DNA-binding</keyword>
<keyword evidence="9" id="KW-0804">Transcription</keyword>
<dbReference type="SMART" id="SM00355">
    <property type="entry name" value="ZnF_C2H2"/>
    <property type="match status" value="9"/>
</dbReference>
<evidence type="ECO:0000256" key="11">
    <source>
        <dbReference type="PROSITE-ProRule" id="PRU00042"/>
    </source>
</evidence>
<dbReference type="InterPro" id="IPR036236">
    <property type="entry name" value="Znf_C2H2_sf"/>
</dbReference>
<dbReference type="InterPro" id="IPR013087">
    <property type="entry name" value="Znf_C2H2_type"/>
</dbReference>
<organism evidence="13 14">
    <name type="scientific">Eumeta variegata</name>
    <name type="common">Bagworm moth</name>
    <name type="synonym">Eumeta japonica</name>
    <dbReference type="NCBI Taxonomy" id="151549"/>
    <lineage>
        <taxon>Eukaryota</taxon>
        <taxon>Metazoa</taxon>
        <taxon>Ecdysozoa</taxon>
        <taxon>Arthropoda</taxon>
        <taxon>Hexapoda</taxon>
        <taxon>Insecta</taxon>
        <taxon>Pterygota</taxon>
        <taxon>Neoptera</taxon>
        <taxon>Endopterygota</taxon>
        <taxon>Lepidoptera</taxon>
        <taxon>Glossata</taxon>
        <taxon>Ditrysia</taxon>
        <taxon>Tineoidea</taxon>
        <taxon>Psychidae</taxon>
        <taxon>Oiketicinae</taxon>
        <taxon>Eumeta</taxon>
    </lineage>
</organism>